<feature type="domain" description="CYTH" evidence="2">
    <location>
        <begin position="1"/>
        <end position="206"/>
    </location>
</feature>
<feature type="coiled-coil region" evidence="1">
    <location>
        <begin position="502"/>
        <end position="536"/>
    </location>
</feature>
<dbReference type="InterPro" id="IPR038186">
    <property type="entry name" value="CHAD_dom_sf"/>
</dbReference>
<dbReference type="InterPro" id="IPR023577">
    <property type="entry name" value="CYTH_domain"/>
</dbReference>
<dbReference type="InterPro" id="IPR012069">
    <property type="entry name" value="UPF_CYTH/CHAD/HD-like"/>
</dbReference>
<sequence length="866" mass="99827">METESKFLVMDETDFQVLETSSLLLDYSLSEAIIQNIEDTFLDTKKNALMSGGYFLRLRKEMGKEGQWLAIKSLEGLECGVHTREDYVSFLPKETSVFECPDARTRDIILELSSGLDLLPLMKLKQKRTVRQVKLGDRLIAELSLDHVSLKSGQNEKFYSELELKLKTEGTHQDLQAIEEHLLGNYHLVKDLFSKFERALLLKENLPEKTLLSFRERAFCLQLADQENIYGKQAKILLSLEKGLNTAEVSLLLKVPEQDIEAFYSRFEKERLFSFPFSSKNNGSGEFHFHAGRYALGKSQENIIFKEWTLETLFELYGADRAKAEKTRTNAFILFDVLFPYHRLGQQERKILGLAALLHDIGSSVFPKETYKIGEEILLTHPLKGLKLHELRMLALIMELQSPKISVKDLSSVFEKSNLILPPEIKNKALILASFIRISGIFENRSWGFLPDRIRQVEEAVEVEIFGPGAEKAAKKAEKRKELWEYLFGTKLSFVSKKKTISKKKTDEIENIEMRVEEIKGENEIKEENKKESRNLKFAIRPENSMAMVAHKVFSRQFARMLANEKGTLKGKNVENLHDMRVAIRRMKAAAKIFEAYLDSKKLEPHLEGLKNTLGALSDVRDLDVFREKAKEYLNKLPSENEHDLDPLFAVLAEERKKARKSMITYLKSERYANFKKDFSDFLDSESWALPTTTAKHNALPYRVKDVLPSILYARFADISAYSEWLEGPYVSIERLHRLRIASKGLRYTLEFFGNVLGKEAEVMIKEVTALQNHLGDLHDSVIAIDLLGSYLQTGDWGLSERKKYSIEKKTFEGLKGVEAYKAYREEELQTLLDTFPEVWLKVQSEEFRPRIENVIKNLYKETMAL</sequence>
<organism evidence="4 5">
    <name type="scientific">Methanosarcina barkeri 3</name>
    <dbReference type="NCBI Taxonomy" id="1434107"/>
    <lineage>
        <taxon>Archaea</taxon>
        <taxon>Methanobacteriati</taxon>
        <taxon>Methanobacteriota</taxon>
        <taxon>Stenosarchaea group</taxon>
        <taxon>Methanomicrobia</taxon>
        <taxon>Methanosarcinales</taxon>
        <taxon>Methanosarcinaceae</taxon>
        <taxon>Methanosarcina</taxon>
    </lineage>
</organism>
<name>A0A0E3SL36_METBA</name>
<dbReference type="Gene3D" id="1.10.3210.10">
    <property type="entry name" value="Hypothetical protein af1432"/>
    <property type="match status" value="1"/>
</dbReference>
<evidence type="ECO:0000313" key="4">
    <source>
        <dbReference type="EMBL" id="AKB81403.1"/>
    </source>
</evidence>
<dbReference type="Gene3D" id="2.40.320.10">
    <property type="entry name" value="Hypothetical Protein Pfu-838710-001"/>
    <property type="match status" value="1"/>
</dbReference>
<dbReference type="PIRSF" id="PIRSF036568">
    <property type="entry name" value="CYTH_CHAD_HD"/>
    <property type="match status" value="1"/>
</dbReference>
<reference evidence="4" key="1">
    <citation type="submission" date="2014-07" db="EMBL/GenBank/DDBJ databases">
        <title>Methanogenic archaea and the global carbon cycle.</title>
        <authorList>
            <person name="Henriksen J.R."/>
            <person name="Luke J."/>
            <person name="Reinhart S."/>
            <person name="Benedict M.N."/>
            <person name="Youngblut N.D."/>
            <person name="Metcalf M.E."/>
            <person name="Whitaker R.J."/>
            <person name="Metcalf W.W."/>
        </authorList>
    </citation>
    <scope>NUCLEOTIDE SEQUENCE [LARGE SCALE GENOMIC DNA]</scope>
    <source>
        <strain evidence="4">3</strain>
    </source>
</reference>
<dbReference type="Pfam" id="PF01928">
    <property type="entry name" value="CYTH"/>
    <property type="match status" value="1"/>
</dbReference>
<dbReference type="SUPFAM" id="SSF55154">
    <property type="entry name" value="CYTH-like phosphatases"/>
    <property type="match status" value="1"/>
</dbReference>
<dbReference type="PROSITE" id="PS51708">
    <property type="entry name" value="CHAD"/>
    <property type="match status" value="1"/>
</dbReference>
<feature type="domain" description="CHAD" evidence="3">
    <location>
        <begin position="543"/>
        <end position="845"/>
    </location>
</feature>
<dbReference type="STRING" id="1434107.MSBR3_0825"/>
<dbReference type="Proteomes" id="UP000033066">
    <property type="component" value="Chromosome"/>
</dbReference>
<keyword evidence="5" id="KW-1185">Reference proteome</keyword>
<dbReference type="InterPro" id="IPR048950">
    <property type="entry name" value="Ppx_GppA_C"/>
</dbReference>
<dbReference type="EMBL" id="CP009517">
    <property type="protein sequence ID" value="AKB81403.1"/>
    <property type="molecule type" value="Genomic_DNA"/>
</dbReference>
<dbReference type="HOGENOM" id="CLU_331947_0_0_2"/>
<dbReference type="GO" id="GO:0006357">
    <property type="term" value="P:regulation of transcription by RNA polymerase II"/>
    <property type="evidence" value="ECO:0007669"/>
    <property type="project" value="TreeGrafter"/>
</dbReference>
<dbReference type="InterPro" id="IPR050273">
    <property type="entry name" value="GppA/Ppx_hydrolase"/>
</dbReference>
<dbReference type="PROSITE" id="PS51707">
    <property type="entry name" value="CYTH"/>
    <property type="match status" value="1"/>
</dbReference>
<dbReference type="SMART" id="SM01118">
    <property type="entry name" value="CYTH"/>
    <property type="match status" value="1"/>
</dbReference>
<evidence type="ECO:0008006" key="6">
    <source>
        <dbReference type="Google" id="ProtNLM"/>
    </source>
</evidence>
<dbReference type="InterPro" id="IPR007899">
    <property type="entry name" value="CHAD_dom"/>
</dbReference>
<dbReference type="SMART" id="SM00880">
    <property type="entry name" value="CHAD"/>
    <property type="match status" value="1"/>
</dbReference>
<dbReference type="Pfam" id="PF21447">
    <property type="entry name" value="Ppx-GppA_III"/>
    <property type="match status" value="1"/>
</dbReference>
<dbReference type="Gene3D" id="1.40.20.10">
    <property type="entry name" value="CHAD domain"/>
    <property type="match status" value="1"/>
</dbReference>
<dbReference type="KEGG" id="mbak:MSBR3_0825"/>
<dbReference type="AlphaFoldDB" id="A0A0E3SL36"/>
<proteinExistence type="predicted"/>
<dbReference type="Pfam" id="PF05235">
    <property type="entry name" value="CHAD"/>
    <property type="match status" value="1"/>
</dbReference>
<keyword evidence="1" id="KW-0175">Coiled coil</keyword>
<dbReference type="PATRIC" id="fig|1434107.4.peg.1092"/>
<protein>
    <recommendedName>
        <fullName evidence="6">CHAD domain-containing protein</fullName>
    </recommendedName>
</protein>
<dbReference type="SUPFAM" id="SSF109604">
    <property type="entry name" value="HD-domain/PDEase-like"/>
    <property type="match status" value="1"/>
</dbReference>
<evidence type="ECO:0000256" key="1">
    <source>
        <dbReference type="SAM" id="Coils"/>
    </source>
</evidence>
<evidence type="ECO:0000313" key="5">
    <source>
        <dbReference type="Proteomes" id="UP000033066"/>
    </source>
</evidence>
<evidence type="ECO:0000259" key="3">
    <source>
        <dbReference type="PROSITE" id="PS51708"/>
    </source>
</evidence>
<dbReference type="PANTHER" id="PTHR30005:SF0">
    <property type="entry name" value="RETROGRADE REGULATION PROTEIN 2"/>
    <property type="match status" value="1"/>
</dbReference>
<dbReference type="PANTHER" id="PTHR30005">
    <property type="entry name" value="EXOPOLYPHOSPHATASE"/>
    <property type="match status" value="1"/>
</dbReference>
<dbReference type="OrthoDB" id="125273at2157"/>
<evidence type="ECO:0000259" key="2">
    <source>
        <dbReference type="PROSITE" id="PS51707"/>
    </source>
</evidence>
<dbReference type="InterPro" id="IPR033469">
    <property type="entry name" value="CYTH-like_dom_sf"/>
</dbReference>
<gene>
    <name evidence="4" type="ORF">MSBR3_0825</name>
</gene>
<accession>A0A0E3SL36</accession>